<comment type="similarity">
    <text evidence="2 10">Belongs to the cytochrome c-type heme lyase family.</text>
</comment>
<evidence type="ECO:0000256" key="3">
    <source>
        <dbReference type="ARBA" id="ARBA00022617"/>
    </source>
</evidence>
<keyword evidence="8 10" id="KW-0472">Membrane</keyword>
<proteinExistence type="inferred from homology"/>
<keyword evidence="7 10" id="KW-0496">Mitochondrion</keyword>
<dbReference type="Pfam" id="PF01265">
    <property type="entry name" value="Cyto_heme_lyase"/>
    <property type="match status" value="1"/>
</dbReference>
<feature type="region of interest" description="Disordered" evidence="11">
    <location>
        <begin position="83"/>
        <end position="108"/>
    </location>
</feature>
<dbReference type="PANTHER" id="PTHR12743">
    <property type="entry name" value="CYTOCHROME C1 HEME LYASE"/>
    <property type="match status" value="1"/>
</dbReference>
<evidence type="ECO:0000256" key="2">
    <source>
        <dbReference type="ARBA" id="ARBA00007255"/>
    </source>
</evidence>
<evidence type="ECO:0000313" key="13">
    <source>
        <dbReference type="Proteomes" id="UP000799302"/>
    </source>
</evidence>
<protein>
    <recommendedName>
        <fullName evidence="10">Holocytochrome c-type synthase</fullName>
        <ecNumber evidence="10">4.4.1.17</ecNumber>
    </recommendedName>
</protein>
<dbReference type="GO" id="GO:0005743">
    <property type="term" value="C:mitochondrial inner membrane"/>
    <property type="evidence" value="ECO:0007669"/>
    <property type="project" value="UniProtKB-SubCell"/>
</dbReference>
<feature type="compositionally biased region" description="Polar residues" evidence="11">
    <location>
        <begin position="45"/>
        <end position="67"/>
    </location>
</feature>
<dbReference type="InterPro" id="IPR000511">
    <property type="entry name" value="Holocyt_c/c1_synthase"/>
</dbReference>
<name>A0A6A6UNV7_9PEZI</name>
<keyword evidence="13" id="KW-1185">Reference proteome</keyword>
<keyword evidence="3 10" id="KW-0349">Heme</keyword>
<evidence type="ECO:0000256" key="8">
    <source>
        <dbReference type="ARBA" id="ARBA00023136"/>
    </source>
</evidence>
<feature type="region of interest" description="Disordered" evidence="11">
    <location>
        <begin position="1"/>
        <end position="71"/>
    </location>
</feature>
<dbReference type="EMBL" id="MU004231">
    <property type="protein sequence ID" value="KAF2673460.1"/>
    <property type="molecule type" value="Genomic_DNA"/>
</dbReference>
<evidence type="ECO:0000256" key="11">
    <source>
        <dbReference type="SAM" id="MobiDB-lite"/>
    </source>
</evidence>
<dbReference type="GO" id="GO:0046872">
    <property type="term" value="F:metal ion binding"/>
    <property type="evidence" value="ECO:0007669"/>
    <property type="project" value="UniProtKB-KW"/>
</dbReference>
<organism evidence="12 13">
    <name type="scientific">Microthyrium microscopicum</name>
    <dbReference type="NCBI Taxonomy" id="703497"/>
    <lineage>
        <taxon>Eukaryota</taxon>
        <taxon>Fungi</taxon>
        <taxon>Dikarya</taxon>
        <taxon>Ascomycota</taxon>
        <taxon>Pezizomycotina</taxon>
        <taxon>Dothideomycetes</taxon>
        <taxon>Dothideomycetes incertae sedis</taxon>
        <taxon>Microthyriales</taxon>
        <taxon>Microthyriaceae</taxon>
        <taxon>Microthyrium</taxon>
    </lineage>
</organism>
<keyword evidence="9 10" id="KW-0456">Lyase</keyword>
<keyword evidence="5 10" id="KW-0999">Mitochondrion inner membrane</keyword>
<keyword evidence="6 10" id="KW-0408">Iron</keyword>
<dbReference type="PROSITE" id="PS00821">
    <property type="entry name" value="CYTO_HEME_LYASE_1"/>
    <property type="match status" value="1"/>
</dbReference>
<evidence type="ECO:0000256" key="10">
    <source>
        <dbReference type="RuleBase" id="RU363130"/>
    </source>
</evidence>
<evidence type="ECO:0000256" key="7">
    <source>
        <dbReference type="ARBA" id="ARBA00023128"/>
    </source>
</evidence>
<evidence type="ECO:0000256" key="5">
    <source>
        <dbReference type="ARBA" id="ARBA00022792"/>
    </source>
</evidence>
<dbReference type="Proteomes" id="UP000799302">
    <property type="component" value="Unassembled WGS sequence"/>
</dbReference>
<feature type="compositionally biased region" description="Polar residues" evidence="11">
    <location>
        <begin position="90"/>
        <end position="108"/>
    </location>
</feature>
<reference evidence="12" key="1">
    <citation type="journal article" date="2020" name="Stud. Mycol.">
        <title>101 Dothideomycetes genomes: a test case for predicting lifestyles and emergence of pathogens.</title>
        <authorList>
            <person name="Haridas S."/>
            <person name="Albert R."/>
            <person name="Binder M."/>
            <person name="Bloem J."/>
            <person name="Labutti K."/>
            <person name="Salamov A."/>
            <person name="Andreopoulos B."/>
            <person name="Baker S."/>
            <person name="Barry K."/>
            <person name="Bills G."/>
            <person name="Bluhm B."/>
            <person name="Cannon C."/>
            <person name="Castanera R."/>
            <person name="Culley D."/>
            <person name="Daum C."/>
            <person name="Ezra D."/>
            <person name="Gonzalez J."/>
            <person name="Henrissat B."/>
            <person name="Kuo A."/>
            <person name="Liang C."/>
            <person name="Lipzen A."/>
            <person name="Lutzoni F."/>
            <person name="Magnuson J."/>
            <person name="Mondo S."/>
            <person name="Nolan M."/>
            <person name="Ohm R."/>
            <person name="Pangilinan J."/>
            <person name="Park H.-J."/>
            <person name="Ramirez L."/>
            <person name="Alfaro M."/>
            <person name="Sun H."/>
            <person name="Tritt A."/>
            <person name="Yoshinaga Y."/>
            <person name="Zwiers L.-H."/>
            <person name="Turgeon B."/>
            <person name="Goodwin S."/>
            <person name="Spatafora J."/>
            <person name="Crous P."/>
            <person name="Grigoriev I."/>
        </authorList>
    </citation>
    <scope>NUCLEOTIDE SEQUENCE</scope>
    <source>
        <strain evidence="12">CBS 115976</strain>
    </source>
</reference>
<dbReference type="OrthoDB" id="4243at2759"/>
<sequence>MVQSQEAEADACPVDHKTRAAWLEKAKSAPHPLPPAPNSLPSASEGQNCDSSTMDQTTKSPTLTNLPGASKLAKDREISTIPRALPQAGVSPSQPAANSQGETGTSKSGHWIYPSERMFFDALKRKNYDANAQDMRSIVPIHNAVNEKAWQEILAWEKGRGGDSCGGPRLESFSGLSTQLTPRARFNTLMGYHAPFDRHDWVVDRCGTKVEYVIDFYSGKDDGKSGKPLNFYLDVRPKLNTVEGWKTRFGGMFGL</sequence>
<feature type="compositionally biased region" description="Basic and acidic residues" evidence="11">
    <location>
        <begin position="13"/>
        <end position="27"/>
    </location>
</feature>
<dbReference type="PANTHER" id="PTHR12743:SF0">
    <property type="entry name" value="HOLOCYTOCHROME C-TYPE SYNTHASE"/>
    <property type="match status" value="1"/>
</dbReference>
<dbReference type="EC" id="4.4.1.17" evidence="10"/>
<dbReference type="AlphaFoldDB" id="A0A6A6UNV7"/>
<comment type="subcellular location">
    <subcellularLocation>
        <location evidence="1 10">Mitochondrion inner membrane</location>
    </subcellularLocation>
</comment>
<dbReference type="GO" id="GO:0004408">
    <property type="term" value="F:holocytochrome-c synthase activity"/>
    <property type="evidence" value="ECO:0007669"/>
    <property type="project" value="UniProtKB-EC"/>
</dbReference>
<gene>
    <name evidence="12" type="ORF">BT63DRAFT_421607</name>
</gene>
<evidence type="ECO:0000313" key="12">
    <source>
        <dbReference type="EMBL" id="KAF2673460.1"/>
    </source>
</evidence>
<evidence type="ECO:0000256" key="4">
    <source>
        <dbReference type="ARBA" id="ARBA00022723"/>
    </source>
</evidence>
<accession>A0A6A6UNV7</accession>
<evidence type="ECO:0000256" key="6">
    <source>
        <dbReference type="ARBA" id="ARBA00023004"/>
    </source>
</evidence>
<evidence type="ECO:0000256" key="9">
    <source>
        <dbReference type="ARBA" id="ARBA00023239"/>
    </source>
</evidence>
<comment type="catalytic activity">
    <reaction evidence="10">
        <text>holo-[cytochrome c] = apo-[cytochrome c] + heme b</text>
        <dbReference type="Rhea" id="RHEA:22648"/>
        <dbReference type="Rhea" id="RHEA-COMP:10725"/>
        <dbReference type="Rhea" id="RHEA-COMP:10726"/>
        <dbReference type="ChEBI" id="CHEBI:29950"/>
        <dbReference type="ChEBI" id="CHEBI:60344"/>
        <dbReference type="ChEBI" id="CHEBI:83739"/>
        <dbReference type="EC" id="4.4.1.17"/>
    </reaction>
</comment>
<comment type="function">
    <text evidence="10">Lyase that catalyzes the covalent linking of the heme group to the cytochrome C apoprotein to produce the mature functional cytochrome.</text>
</comment>
<keyword evidence="4 10" id="KW-0479">Metal-binding</keyword>
<dbReference type="PROSITE" id="PS00822">
    <property type="entry name" value="CYTO_HEME_LYASE_2"/>
    <property type="match status" value="1"/>
</dbReference>
<evidence type="ECO:0000256" key="1">
    <source>
        <dbReference type="ARBA" id="ARBA00004273"/>
    </source>
</evidence>